<evidence type="ECO:0000313" key="13">
    <source>
        <dbReference type="Proteomes" id="UP001318040"/>
    </source>
</evidence>
<proteinExistence type="inferred from homology"/>
<feature type="region of interest" description="Disordered" evidence="9">
    <location>
        <begin position="671"/>
        <end position="700"/>
    </location>
</feature>
<dbReference type="RefSeq" id="XP_032822207.1">
    <property type="nucleotide sequence ID" value="XM_032966316.1"/>
</dbReference>
<evidence type="ECO:0000256" key="6">
    <source>
        <dbReference type="ARBA" id="ARBA00023136"/>
    </source>
</evidence>
<dbReference type="Gene3D" id="2.60.40.10">
    <property type="entry name" value="Immunoglobulins"/>
    <property type="match status" value="3"/>
</dbReference>
<feature type="signal peptide" evidence="11">
    <location>
        <begin position="1"/>
        <end position="30"/>
    </location>
</feature>
<dbReference type="Pfam" id="PF00041">
    <property type="entry name" value="fn3"/>
    <property type="match status" value="1"/>
</dbReference>
<keyword evidence="4 11" id="KW-0732">Signal</keyword>
<dbReference type="GO" id="GO:0009897">
    <property type="term" value="C:external side of plasma membrane"/>
    <property type="evidence" value="ECO:0007669"/>
    <property type="project" value="TreeGrafter"/>
</dbReference>
<keyword evidence="7 14" id="KW-0675">Receptor</keyword>
<evidence type="ECO:0000256" key="7">
    <source>
        <dbReference type="ARBA" id="ARBA00023170"/>
    </source>
</evidence>
<feature type="chain" id="PRO_5042542484" evidence="11">
    <location>
        <begin position="31"/>
        <end position="840"/>
    </location>
</feature>
<evidence type="ECO:0000256" key="2">
    <source>
        <dbReference type="ARBA" id="ARBA00007885"/>
    </source>
</evidence>
<gene>
    <name evidence="14" type="primary">MPL</name>
</gene>
<dbReference type="SUPFAM" id="SSF49265">
    <property type="entry name" value="Fibronectin type III"/>
    <property type="match status" value="2"/>
</dbReference>
<dbReference type="PANTHER" id="PTHR23037:SF31">
    <property type="entry name" value="THROMBOPOIETIN RECEPTOR"/>
    <property type="match status" value="1"/>
</dbReference>
<evidence type="ECO:0000256" key="3">
    <source>
        <dbReference type="ARBA" id="ARBA00022692"/>
    </source>
</evidence>
<dbReference type="PANTHER" id="PTHR23037">
    <property type="entry name" value="CYTOKINE RECEPTOR"/>
    <property type="match status" value="1"/>
</dbReference>
<feature type="compositionally biased region" description="Polar residues" evidence="9">
    <location>
        <begin position="779"/>
        <end position="789"/>
    </location>
</feature>
<keyword evidence="5 10" id="KW-1133">Transmembrane helix</keyword>
<keyword evidence="13" id="KW-1185">Reference proteome</keyword>
<organism evidence="13 14">
    <name type="scientific">Petromyzon marinus</name>
    <name type="common">Sea lamprey</name>
    <dbReference type="NCBI Taxonomy" id="7757"/>
    <lineage>
        <taxon>Eukaryota</taxon>
        <taxon>Metazoa</taxon>
        <taxon>Chordata</taxon>
        <taxon>Craniata</taxon>
        <taxon>Vertebrata</taxon>
        <taxon>Cyclostomata</taxon>
        <taxon>Hyperoartia</taxon>
        <taxon>Petromyzontiformes</taxon>
        <taxon>Petromyzontidae</taxon>
        <taxon>Petromyzon</taxon>
    </lineage>
</organism>
<feature type="region of interest" description="Disordered" evidence="9">
    <location>
        <begin position="767"/>
        <end position="840"/>
    </location>
</feature>
<dbReference type="InterPro" id="IPR036116">
    <property type="entry name" value="FN3_sf"/>
</dbReference>
<dbReference type="InterPro" id="IPR003961">
    <property type="entry name" value="FN3_dom"/>
</dbReference>
<keyword evidence="3 10" id="KW-0812">Transmembrane</keyword>
<dbReference type="PROSITE" id="PS50853">
    <property type="entry name" value="FN3"/>
    <property type="match status" value="2"/>
</dbReference>
<feature type="domain" description="Fibronectin type-III" evidence="12">
    <location>
        <begin position="396"/>
        <end position="493"/>
    </location>
</feature>
<dbReference type="Proteomes" id="UP001318040">
    <property type="component" value="Chromosome 35"/>
</dbReference>
<accession>A0AAJ7TQI6</accession>
<dbReference type="InterPro" id="IPR013783">
    <property type="entry name" value="Ig-like_fold"/>
</dbReference>
<evidence type="ECO:0000256" key="9">
    <source>
        <dbReference type="SAM" id="MobiDB-lite"/>
    </source>
</evidence>
<keyword evidence="8" id="KW-0325">Glycoprotein</keyword>
<comment type="subcellular location">
    <subcellularLocation>
        <location evidence="1">Membrane</location>
        <topology evidence="1">Single-pass type I membrane protein</topology>
    </subcellularLocation>
</comment>
<dbReference type="InterPro" id="IPR003528">
    <property type="entry name" value="Long_hematopoietin_rcpt_CS"/>
</dbReference>
<evidence type="ECO:0000256" key="10">
    <source>
        <dbReference type="SAM" id="Phobius"/>
    </source>
</evidence>
<evidence type="ECO:0000256" key="8">
    <source>
        <dbReference type="ARBA" id="ARBA00023180"/>
    </source>
</evidence>
<evidence type="ECO:0000256" key="1">
    <source>
        <dbReference type="ARBA" id="ARBA00004479"/>
    </source>
</evidence>
<protein>
    <submittedName>
        <fullName evidence="14">Thrombopoietin receptor</fullName>
    </submittedName>
</protein>
<dbReference type="GO" id="GO:0004896">
    <property type="term" value="F:cytokine receptor activity"/>
    <property type="evidence" value="ECO:0007669"/>
    <property type="project" value="InterPro"/>
</dbReference>
<evidence type="ECO:0000313" key="14">
    <source>
        <dbReference type="RefSeq" id="XP_032822207.1"/>
    </source>
</evidence>
<dbReference type="KEGG" id="pmrn:116948981"/>
<sequence>MGPRESRTGPVVRSTVSFFLLLLLPQRARGFATAGASLFPAGTVDPALGPRIAFVRCRAPRQEEFSCEWGVRGDLGGELEEVPAELQHSRLLYAFYDEEEEDGEEGVMECPSSREPHLERTPGGLLATFRCRFPERDVIHFTPLRITIPRERPGAGVGATARLSPLYHADRVYIDQLVLVDPPGELAVRSDGRQGRLRASWAPAPGSDFALLFQLRYERVTEGGLATPEPTATPHEKTAYNTSAELHFPDEEAAMYRFRVRARPSDQSQYAGPWSAWSPAVTAAPPFVTGKLDVRCFTADLLFVVCEWQGARAANLSGTFFTASYRLGGGRTQPCAAEWQREKRDEEVERGPTWRCGFPVHEDSAVLVTVNASNANGRHEVQLGPFLVRQQVRPGPPVNVSAEPDGSAGDVTVAWGPPSQELSEHLHYELRYIADNSSVWKLVSVGRAEGGYHRLHSLRAGPGYLVQVRARPDGVSLAGEWGAWSSPVSVKPRAPTDGAAWIIRALAVVALLLLLLMALGAALAHAGRIKEHVWPPIPSLETHFAGLFQRWLGESYEVGCTVTADSDAQVCVVEVLSELTETSPMAGRKEVGTMKIAGETAMIDVFEGKIFDDLGKEIELPLLIESAPSLVPKAVTDRGAGIVSPPPLRNNNNNNKDASVARLLPSATPLEDDLSDRRASPGTGNNLAPLPPGGDRADEASRTPCHEYVWHGHALSLWPGPPFSNGNFSNLAYVPPLESPKPPDGADAGGGGDVAVATLEAASTTSPRSTLWSCERSRQPSSARTSLPATSPGRHSYVNCARRPDAPSRTAPGRRDACGAANGHGDKLLPYVNQSLESSM</sequence>
<comment type="similarity">
    <text evidence="2">Belongs to the type I cytokine receptor family. Type 1 subfamily.</text>
</comment>
<dbReference type="SMART" id="SM00060">
    <property type="entry name" value="FN3"/>
    <property type="match status" value="2"/>
</dbReference>
<dbReference type="GeneID" id="116948981"/>
<feature type="domain" description="Fibronectin type-III" evidence="12">
    <location>
        <begin position="182"/>
        <end position="285"/>
    </location>
</feature>
<feature type="transmembrane region" description="Helical" evidence="10">
    <location>
        <begin position="501"/>
        <end position="524"/>
    </location>
</feature>
<keyword evidence="6 10" id="KW-0472">Membrane</keyword>
<dbReference type="AlphaFoldDB" id="A0AAJ7TQI6"/>
<dbReference type="PROSITE" id="PS01352">
    <property type="entry name" value="HEMATOPO_REC_L_F1"/>
    <property type="match status" value="1"/>
</dbReference>
<name>A0AAJ7TQI6_PETMA</name>
<reference evidence="14" key="1">
    <citation type="submission" date="2025-08" db="UniProtKB">
        <authorList>
            <consortium name="RefSeq"/>
        </authorList>
    </citation>
    <scope>IDENTIFICATION</scope>
    <source>
        <tissue evidence="14">Sperm</tissue>
    </source>
</reference>
<dbReference type="CDD" id="cd00063">
    <property type="entry name" value="FN3"/>
    <property type="match status" value="1"/>
</dbReference>
<evidence type="ECO:0000256" key="5">
    <source>
        <dbReference type="ARBA" id="ARBA00022989"/>
    </source>
</evidence>
<evidence type="ECO:0000256" key="11">
    <source>
        <dbReference type="SAM" id="SignalP"/>
    </source>
</evidence>
<dbReference type="CTD" id="4352"/>
<evidence type="ECO:0000256" key="4">
    <source>
        <dbReference type="ARBA" id="ARBA00022729"/>
    </source>
</evidence>
<evidence type="ECO:0000259" key="12">
    <source>
        <dbReference type="PROSITE" id="PS50853"/>
    </source>
</evidence>